<protein>
    <submittedName>
        <fullName evidence="2">NAD(P)H-dependent FMN reductase LOT6</fullName>
    </submittedName>
</protein>
<dbReference type="Gene3D" id="3.40.50.360">
    <property type="match status" value="1"/>
</dbReference>
<accession>A0ABR0SAL9</accession>
<comment type="caution">
    <text evidence="2">The sequence shown here is derived from an EMBL/GenBank/DDBJ whole genome shotgun (WGS) entry which is preliminary data.</text>
</comment>
<dbReference type="Proteomes" id="UP001338125">
    <property type="component" value="Unassembled WGS sequence"/>
</dbReference>
<evidence type="ECO:0000259" key="1">
    <source>
        <dbReference type="Pfam" id="PF03358"/>
    </source>
</evidence>
<name>A0ABR0SAL9_9HYPO</name>
<feature type="domain" description="NADPH-dependent FMN reductase-like" evidence="1">
    <location>
        <begin position="6"/>
        <end position="158"/>
    </location>
</feature>
<dbReference type="InterPro" id="IPR050712">
    <property type="entry name" value="NAD(P)H-dep_reductase"/>
</dbReference>
<dbReference type="PANTHER" id="PTHR30543:SF21">
    <property type="entry name" value="NAD(P)H-DEPENDENT FMN REDUCTASE LOT6"/>
    <property type="match status" value="1"/>
</dbReference>
<organism evidence="2 3">
    <name type="scientific">Cladobotryum mycophilum</name>
    <dbReference type="NCBI Taxonomy" id="491253"/>
    <lineage>
        <taxon>Eukaryota</taxon>
        <taxon>Fungi</taxon>
        <taxon>Dikarya</taxon>
        <taxon>Ascomycota</taxon>
        <taxon>Pezizomycotina</taxon>
        <taxon>Sordariomycetes</taxon>
        <taxon>Hypocreomycetidae</taxon>
        <taxon>Hypocreales</taxon>
        <taxon>Hypocreaceae</taxon>
        <taxon>Cladobotryum</taxon>
    </lineage>
</organism>
<gene>
    <name evidence="2" type="ORF">PT974_10706</name>
</gene>
<dbReference type="InterPro" id="IPR005025">
    <property type="entry name" value="FMN_Rdtase-like_dom"/>
</dbReference>
<keyword evidence="3" id="KW-1185">Reference proteome</keyword>
<reference evidence="2 3" key="1">
    <citation type="submission" date="2024-01" db="EMBL/GenBank/DDBJ databases">
        <title>Complete genome of Cladobotryum mycophilum ATHUM6906.</title>
        <authorList>
            <person name="Christinaki A.C."/>
            <person name="Myridakis A.I."/>
            <person name="Kouvelis V.N."/>
        </authorList>
    </citation>
    <scope>NUCLEOTIDE SEQUENCE [LARGE SCALE GENOMIC DNA]</scope>
    <source>
        <strain evidence="2 3">ATHUM6906</strain>
    </source>
</reference>
<dbReference type="EMBL" id="JAVFKD010000015">
    <property type="protein sequence ID" value="KAK5989204.1"/>
    <property type="molecule type" value="Genomic_DNA"/>
</dbReference>
<dbReference type="InterPro" id="IPR029039">
    <property type="entry name" value="Flavoprotein-like_sf"/>
</dbReference>
<dbReference type="PANTHER" id="PTHR30543">
    <property type="entry name" value="CHROMATE REDUCTASE"/>
    <property type="match status" value="1"/>
</dbReference>
<evidence type="ECO:0000313" key="3">
    <source>
        <dbReference type="Proteomes" id="UP001338125"/>
    </source>
</evidence>
<evidence type="ECO:0000313" key="2">
    <source>
        <dbReference type="EMBL" id="KAK5989204.1"/>
    </source>
</evidence>
<sequence>MAQKAIAVVICSTRPNRINPFVAKHVLDVFEAVAQTGESPKVELIDLADQNLPLYDEPEVPGDLPEDDPTPHYVHAYTRAWSTLVKRYDAFVFVTPQYNWSIPASLKNALDYLFFEWRGKPAGIVTYGNRGGVKAAPHLRQILTGLRMGQVAEPTVALRSLMGPLAEIETTMKEGWRKEGEGMRALWLCLGT</sequence>
<dbReference type="SUPFAM" id="SSF52218">
    <property type="entry name" value="Flavoproteins"/>
    <property type="match status" value="1"/>
</dbReference>
<proteinExistence type="predicted"/>
<dbReference type="Pfam" id="PF03358">
    <property type="entry name" value="FMN_red"/>
    <property type="match status" value="1"/>
</dbReference>